<proteinExistence type="predicted"/>
<evidence type="ECO:0000256" key="1">
    <source>
        <dbReference type="SAM" id="MobiDB-lite"/>
    </source>
</evidence>
<comment type="caution">
    <text evidence="3">The sequence shown here is derived from an EMBL/GenBank/DDBJ whole genome shotgun (WGS) entry which is preliminary data.</text>
</comment>
<dbReference type="AlphaFoldDB" id="A0A4U1BLF8"/>
<keyword evidence="4" id="KW-1185">Reference proteome</keyword>
<dbReference type="InterPro" id="IPR018637">
    <property type="entry name" value="DUF2059"/>
</dbReference>
<protein>
    <submittedName>
        <fullName evidence="3">DUF2059 domain-containing protein</fullName>
    </submittedName>
</protein>
<feature type="compositionally biased region" description="Low complexity" evidence="1">
    <location>
        <begin position="194"/>
        <end position="208"/>
    </location>
</feature>
<sequence>MVASYQRCRHQVGQGGTMYKILAVSLMLITSVPAQALLEDRNTVNHLASSKANTSHQQQALALVQLLEIDEQIKYAKYQLHSRYAHQLKPYRIEAAQRPLEDNYRKMAFDFADEQLSWSALQQELAAELTNQYSEDELRQLTAFFSHGVGQKFIQQQPAWQSAVNKTVNQKVQRIEQEFDQLVANFVSQANLQHYQPPQRPSHPQQRPIAPPSKSSHVGHSH</sequence>
<feature type="region of interest" description="Disordered" evidence="1">
    <location>
        <begin position="194"/>
        <end position="222"/>
    </location>
</feature>
<dbReference type="Pfam" id="PF09832">
    <property type="entry name" value="DUF2059"/>
    <property type="match status" value="1"/>
</dbReference>
<organism evidence="3 4">
    <name type="scientific">Ferrimonas aestuarii</name>
    <dbReference type="NCBI Taxonomy" id="2569539"/>
    <lineage>
        <taxon>Bacteria</taxon>
        <taxon>Pseudomonadati</taxon>
        <taxon>Pseudomonadota</taxon>
        <taxon>Gammaproteobacteria</taxon>
        <taxon>Alteromonadales</taxon>
        <taxon>Ferrimonadaceae</taxon>
        <taxon>Ferrimonas</taxon>
    </lineage>
</organism>
<name>A0A4U1BLF8_9GAMM</name>
<dbReference type="Proteomes" id="UP000305675">
    <property type="component" value="Unassembled WGS sequence"/>
</dbReference>
<gene>
    <name evidence="3" type="ORF">FCL42_13215</name>
</gene>
<accession>A0A4U1BLF8</accession>
<evidence type="ECO:0000259" key="2">
    <source>
        <dbReference type="Pfam" id="PF09832"/>
    </source>
</evidence>
<reference evidence="3 4" key="1">
    <citation type="submission" date="2019-04" db="EMBL/GenBank/DDBJ databases">
        <authorList>
            <person name="Hwang J.C."/>
        </authorList>
    </citation>
    <scope>NUCLEOTIDE SEQUENCE [LARGE SCALE GENOMIC DNA]</scope>
    <source>
        <strain evidence="3 4">IMCC35002</strain>
    </source>
</reference>
<feature type="domain" description="DUF2059" evidence="2">
    <location>
        <begin position="120"/>
        <end position="177"/>
    </location>
</feature>
<dbReference type="OrthoDB" id="191313at2"/>
<evidence type="ECO:0000313" key="3">
    <source>
        <dbReference type="EMBL" id="TKB53913.1"/>
    </source>
</evidence>
<evidence type="ECO:0000313" key="4">
    <source>
        <dbReference type="Proteomes" id="UP000305675"/>
    </source>
</evidence>
<dbReference type="EMBL" id="SWCJ01000010">
    <property type="protein sequence ID" value="TKB53913.1"/>
    <property type="molecule type" value="Genomic_DNA"/>
</dbReference>